<dbReference type="Gene3D" id="3.40.50.150">
    <property type="entry name" value="Vaccinia Virus protein VP39"/>
    <property type="match status" value="1"/>
</dbReference>
<accession>A0ABR9VRV6</accession>
<reference evidence="2 3" key="1">
    <citation type="submission" date="2020-10" db="EMBL/GenBank/DDBJ databases">
        <authorList>
            <person name="Castelo-Branco R."/>
            <person name="Eusebio N."/>
            <person name="Adriana R."/>
            <person name="Vieira A."/>
            <person name="Brugerolle De Fraissinette N."/>
            <person name="Rezende De Castro R."/>
            <person name="Schneider M.P."/>
            <person name="Vasconcelos V."/>
            <person name="Leao P.N."/>
        </authorList>
    </citation>
    <scope>NUCLEOTIDE SEQUENCE [LARGE SCALE GENOMIC DNA]</scope>
    <source>
        <strain evidence="2 3">LEGE 00031</strain>
    </source>
</reference>
<dbReference type="EMBL" id="JADEVV010000023">
    <property type="protein sequence ID" value="MBE9254067.1"/>
    <property type="molecule type" value="Genomic_DNA"/>
</dbReference>
<keyword evidence="2" id="KW-0489">Methyltransferase</keyword>
<dbReference type="SUPFAM" id="SSF53335">
    <property type="entry name" value="S-adenosyl-L-methionine-dependent methyltransferases"/>
    <property type="match status" value="1"/>
</dbReference>
<evidence type="ECO:0000313" key="3">
    <source>
        <dbReference type="Proteomes" id="UP000658720"/>
    </source>
</evidence>
<dbReference type="PANTHER" id="PTHR34203">
    <property type="entry name" value="METHYLTRANSFERASE, FKBM FAMILY PROTEIN"/>
    <property type="match status" value="1"/>
</dbReference>
<proteinExistence type="predicted"/>
<dbReference type="InterPro" id="IPR006342">
    <property type="entry name" value="FkbM_mtfrase"/>
</dbReference>
<organism evidence="2 3">
    <name type="scientific">Synechocystis salina LEGE 00031</name>
    <dbReference type="NCBI Taxonomy" id="1828736"/>
    <lineage>
        <taxon>Bacteria</taxon>
        <taxon>Bacillati</taxon>
        <taxon>Cyanobacteriota</taxon>
        <taxon>Cyanophyceae</taxon>
        <taxon>Synechococcales</taxon>
        <taxon>Merismopediaceae</taxon>
        <taxon>Synechocystis</taxon>
    </lineage>
</organism>
<gene>
    <name evidence="2" type="ORF">IQ217_09475</name>
</gene>
<sequence length="262" mass="30632">MINKINKIFDTRIFTFVTLIEFLKLRKIPRHISVDTKFFSQDFKIVDSCTFLEGIREIFIGQIYAFNTNNRHPLIIDCGANIGLGSIYFKQLYPQSKIIAFEPDPQIYEILKFNLDSLGMSDVQISNTAVWNQESKLSFFKEGAFSGRIAKVGDDNLIEVKTTRLKSLLGQKIDFLKIDIEGAEYPVIKDCQELLKNVERIFIEYHSHYQEKQNLHDILAILTEEGFRYHIKEAYTSQRPFIDRPLMLNFDLQLNIFATRER</sequence>
<keyword evidence="2" id="KW-0808">Transferase</keyword>
<evidence type="ECO:0000313" key="2">
    <source>
        <dbReference type="EMBL" id="MBE9254067.1"/>
    </source>
</evidence>
<comment type="caution">
    <text evidence="2">The sequence shown here is derived from an EMBL/GenBank/DDBJ whole genome shotgun (WGS) entry which is preliminary data.</text>
</comment>
<keyword evidence="3" id="KW-1185">Reference proteome</keyword>
<dbReference type="InterPro" id="IPR029063">
    <property type="entry name" value="SAM-dependent_MTases_sf"/>
</dbReference>
<dbReference type="Pfam" id="PF05050">
    <property type="entry name" value="Methyltransf_21"/>
    <property type="match status" value="1"/>
</dbReference>
<dbReference type="GO" id="GO:0032259">
    <property type="term" value="P:methylation"/>
    <property type="evidence" value="ECO:0007669"/>
    <property type="project" value="UniProtKB-KW"/>
</dbReference>
<name>A0ABR9VRV6_9SYNC</name>
<feature type="domain" description="Methyltransferase FkbM" evidence="1">
    <location>
        <begin position="77"/>
        <end position="229"/>
    </location>
</feature>
<dbReference type="Proteomes" id="UP000658720">
    <property type="component" value="Unassembled WGS sequence"/>
</dbReference>
<dbReference type="RefSeq" id="WP_194019748.1">
    <property type="nucleotide sequence ID" value="NZ_JADEVV010000023.1"/>
</dbReference>
<evidence type="ECO:0000259" key="1">
    <source>
        <dbReference type="Pfam" id="PF05050"/>
    </source>
</evidence>
<dbReference type="NCBIfam" id="TIGR01444">
    <property type="entry name" value="fkbM_fam"/>
    <property type="match status" value="1"/>
</dbReference>
<dbReference type="GO" id="GO:0008168">
    <property type="term" value="F:methyltransferase activity"/>
    <property type="evidence" value="ECO:0007669"/>
    <property type="project" value="UniProtKB-KW"/>
</dbReference>
<protein>
    <submittedName>
        <fullName evidence="2">FkbM family methyltransferase</fullName>
    </submittedName>
</protein>
<dbReference type="InterPro" id="IPR052514">
    <property type="entry name" value="SAM-dependent_MTase"/>
</dbReference>
<dbReference type="PANTHER" id="PTHR34203:SF15">
    <property type="entry name" value="SLL1173 PROTEIN"/>
    <property type="match status" value="1"/>
</dbReference>